<evidence type="ECO:0000313" key="1">
    <source>
        <dbReference type="EMBL" id="GMS92278.1"/>
    </source>
</evidence>
<name>A0AAV5TFS0_9BILA</name>
<dbReference type="AlphaFoldDB" id="A0AAV5TFS0"/>
<protein>
    <submittedName>
        <fullName evidence="1">Uncharacterized protein</fullName>
    </submittedName>
</protein>
<gene>
    <name evidence="1" type="ORF">PENTCL1PPCAC_14453</name>
</gene>
<comment type="caution">
    <text evidence="1">The sequence shown here is derived from an EMBL/GenBank/DDBJ whole genome shotgun (WGS) entry which is preliminary data.</text>
</comment>
<dbReference type="EMBL" id="BTSX01000004">
    <property type="protein sequence ID" value="GMS92278.1"/>
    <property type="molecule type" value="Genomic_DNA"/>
</dbReference>
<keyword evidence="2" id="KW-1185">Reference proteome</keyword>
<proteinExistence type="predicted"/>
<reference evidence="1" key="1">
    <citation type="submission" date="2023-10" db="EMBL/GenBank/DDBJ databases">
        <title>Genome assembly of Pristionchus species.</title>
        <authorList>
            <person name="Yoshida K."/>
            <person name="Sommer R.J."/>
        </authorList>
    </citation>
    <scope>NUCLEOTIDE SEQUENCE</scope>
    <source>
        <strain evidence="1">RS0144</strain>
    </source>
</reference>
<evidence type="ECO:0000313" key="2">
    <source>
        <dbReference type="Proteomes" id="UP001432027"/>
    </source>
</evidence>
<feature type="non-terminal residue" evidence="1">
    <location>
        <position position="1"/>
    </location>
</feature>
<organism evidence="1 2">
    <name type="scientific">Pristionchus entomophagus</name>
    <dbReference type="NCBI Taxonomy" id="358040"/>
    <lineage>
        <taxon>Eukaryota</taxon>
        <taxon>Metazoa</taxon>
        <taxon>Ecdysozoa</taxon>
        <taxon>Nematoda</taxon>
        <taxon>Chromadorea</taxon>
        <taxon>Rhabditida</taxon>
        <taxon>Rhabditina</taxon>
        <taxon>Diplogasteromorpha</taxon>
        <taxon>Diplogasteroidea</taxon>
        <taxon>Neodiplogasteridae</taxon>
        <taxon>Pristionchus</taxon>
    </lineage>
</organism>
<dbReference type="Proteomes" id="UP001432027">
    <property type="component" value="Unassembled WGS sequence"/>
</dbReference>
<feature type="non-terminal residue" evidence="1">
    <location>
        <position position="168"/>
    </location>
</feature>
<accession>A0AAV5TFS0</accession>
<sequence length="168" mass="19536">HLYLSLPERPDAALHTLLQFVLDGCNSDHSCRLLQLLRHILPLLLRLLITGDVRQFHHRFRLEPIVEIAPIHHSHSHNKRPKAHPGVFIDFRANELFSGRFYWKSVLILFWNSLESLAWPLHSFSGRFEHGRISALAKHDHLFILTSNNAHGHLLAVRIKRQGAENFH</sequence>